<reference evidence="1 2" key="1">
    <citation type="submission" date="2022-01" db="EMBL/GenBank/DDBJ databases">
        <title>A chromosomal length assembly of Cordylochernes scorpioides.</title>
        <authorList>
            <person name="Zeh D."/>
            <person name="Zeh J."/>
        </authorList>
    </citation>
    <scope>NUCLEOTIDE SEQUENCE [LARGE SCALE GENOMIC DNA]</scope>
    <source>
        <strain evidence="1">IN4F17</strain>
        <tissue evidence="1">Whole Body</tissue>
    </source>
</reference>
<dbReference type="EMBL" id="CP092874">
    <property type="protein sequence ID" value="UYV75002.1"/>
    <property type="molecule type" value="Genomic_DNA"/>
</dbReference>
<dbReference type="InterPro" id="IPR050951">
    <property type="entry name" value="Retrovirus_Pol_polyprotein"/>
</dbReference>
<dbReference type="Proteomes" id="UP001235939">
    <property type="component" value="Chromosome 12"/>
</dbReference>
<dbReference type="SUPFAM" id="SSF50630">
    <property type="entry name" value="Acid proteases"/>
    <property type="match status" value="1"/>
</dbReference>
<proteinExistence type="predicted"/>
<sequence>MNLILEDETITPHDMVVQYGRNFIKTELMVDEYLQLKENEHRGRGNLDPTRSAQEGMSSYKLPKMALTVYDGTCLEWLGWWSQFKTIHESPGLSEVEKFQYLVQSMRAGTRADRLVRSYPLITENYPKVVKALQDRFGDKNQGWSSNEKLECFRCGYYQGHSKDQCPAKDAICNKCRKKVGKQENSEDKWCEVIKVNDQPIKFKIDTGAEVLVMPEEIYLQYFGYLKTEKADKNLFGVSKKIEVNGMFQAFLESKRQKCKENIYIVKGVARPLLSCRASEILGLVRRINIVEDHAPTKLDPMLKFPKLFTRLGKIDIPYEIKLKEGAIPYSIYTPRRVPLPLMKELQMELERMTSNGVIEKVEGSSEWCSPMVLVAKPSGKLRICVDLSILNQNIL</sequence>
<keyword evidence="2" id="KW-1185">Reference proteome</keyword>
<dbReference type="InterPro" id="IPR043502">
    <property type="entry name" value="DNA/RNA_pol_sf"/>
</dbReference>
<dbReference type="Gene3D" id="2.40.70.10">
    <property type="entry name" value="Acid Proteases"/>
    <property type="match status" value="1"/>
</dbReference>
<dbReference type="PANTHER" id="PTHR37984:SF9">
    <property type="entry name" value="INTEGRASE CATALYTIC DOMAIN-CONTAINING PROTEIN"/>
    <property type="match status" value="1"/>
</dbReference>
<protein>
    <recommendedName>
        <fullName evidence="3">Peptidase A2 domain-containing protein</fullName>
    </recommendedName>
</protein>
<organism evidence="1 2">
    <name type="scientific">Cordylochernes scorpioides</name>
    <dbReference type="NCBI Taxonomy" id="51811"/>
    <lineage>
        <taxon>Eukaryota</taxon>
        <taxon>Metazoa</taxon>
        <taxon>Ecdysozoa</taxon>
        <taxon>Arthropoda</taxon>
        <taxon>Chelicerata</taxon>
        <taxon>Arachnida</taxon>
        <taxon>Pseudoscorpiones</taxon>
        <taxon>Cheliferoidea</taxon>
        <taxon>Chernetidae</taxon>
        <taxon>Cordylochernes</taxon>
    </lineage>
</organism>
<dbReference type="InterPro" id="IPR005312">
    <property type="entry name" value="DUF1759"/>
</dbReference>
<gene>
    <name evidence="1" type="ORF">LAZ67_12002064</name>
</gene>
<evidence type="ECO:0000313" key="1">
    <source>
        <dbReference type="EMBL" id="UYV75002.1"/>
    </source>
</evidence>
<dbReference type="Pfam" id="PF03564">
    <property type="entry name" value="DUF1759"/>
    <property type="match status" value="1"/>
</dbReference>
<dbReference type="Gene3D" id="3.10.10.10">
    <property type="entry name" value="HIV Type 1 Reverse Transcriptase, subunit A, domain 1"/>
    <property type="match status" value="1"/>
</dbReference>
<evidence type="ECO:0008006" key="3">
    <source>
        <dbReference type="Google" id="ProtNLM"/>
    </source>
</evidence>
<dbReference type="InterPro" id="IPR021109">
    <property type="entry name" value="Peptidase_aspartic_dom_sf"/>
</dbReference>
<accession>A0ABY6L4A4</accession>
<dbReference type="SUPFAM" id="SSF56672">
    <property type="entry name" value="DNA/RNA polymerases"/>
    <property type="match status" value="1"/>
</dbReference>
<dbReference type="PANTHER" id="PTHR37984">
    <property type="entry name" value="PROTEIN CBG26694"/>
    <property type="match status" value="1"/>
</dbReference>
<evidence type="ECO:0000313" key="2">
    <source>
        <dbReference type="Proteomes" id="UP001235939"/>
    </source>
</evidence>
<name>A0ABY6L4A4_9ARAC</name>